<reference evidence="2 3" key="1">
    <citation type="submission" date="2020-01" db="EMBL/GenBank/DDBJ databases">
        <authorList>
            <person name="Gupta K D."/>
        </authorList>
    </citation>
    <scope>NUCLEOTIDE SEQUENCE [LARGE SCALE GENOMIC DNA]</scope>
</reference>
<dbReference type="Proteomes" id="UP000467700">
    <property type="component" value="Unassembled WGS sequence"/>
</dbReference>
<dbReference type="SUPFAM" id="SSF75011">
    <property type="entry name" value="3-carboxy-cis,cis-mucoante lactonizing enzyme"/>
    <property type="match status" value="1"/>
</dbReference>
<dbReference type="SUPFAM" id="SSF81383">
    <property type="entry name" value="F-box domain"/>
    <property type="match status" value="1"/>
</dbReference>
<dbReference type="InterPro" id="IPR001810">
    <property type="entry name" value="F-box_dom"/>
</dbReference>
<gene>
    <name evidence="2" type="ORF">AAE3_LOCUS12734</name>
</gene>
<dbReference type="SMART" id="SM00256">
    <property type="entry name" value="FBOX"/>
    <property type="match status" value="1"/>
</dbReference>
<comment type="caution">
    <text evidence="2">The sequence shown here is derived from an EMBL/GenBank/DDBJ whole genome shotgun (WGS) entry which is preliminary data.</text>
</comment>
<accession>A0A8S0WC32</accession>
<feature type="domain" description="F-box" evidence="1">
    <location>
        <begin position="9"/>
        <end position="55"/>
    </location>
</feature>
<dbReference type="InterPro" id="IPR036047">
    <property type="entry name" value="F-box-like_dom_sf"/>
</dbReference>
<protein>
    <recommendedName>
        <fullName evidence="1">F-box domain-containing protein</fullName>
    </recommendedName>
</protein>
<evidence type="ECO:0000259" key="1">
    <source>
        <dbReference type="PROSITE" id="PS50181"/>
    </source>
</evidence>
<evidence type="ECO:0000313" key="2">
    <source>
        <dbReference type="EMBL" id="CAA7270408.1"/>
    </source>
</evidence>
<dbReference type="PROSITE" id="PS50181">
    <property type="entry name" value="FBOX"/>
    <property type="match status" value="1"/>
</dbReference>
<sequence length="504" mass="57547">MLSYDSSQGSLLTLLPPELLIRIFGTLGWREILNLRRVCRLFDDISHARPVWVSVFTRYKTTVVPRPFHQYQPVDTYSSKELEKTVLKWQRTELAWDADDASPLRRPAINIKSHIGPVSAVHFIEGGRWILAASKRGGRVYCYDLDRKKLTPFSLIPTPFEKDAEVDVLSISVDMDYSAELFTFNVALFLRRRASKITNITTGPHSEKRLIQVWRVSAEWNSVSQKTKLAARLLSSFPEETIIHPGSLSLLGSHLAYSFDNLRCTVIVEWAAVGGVNIDFPRKYLPGICGQSLALLPNKQILVSHSEKLELWDYNMLPESSLLPSQQDFSRVRTLWSSHHIHLPFNHILRPLVTHDMTRIVLDTMDGLHGLIVPCPGSIDEEVQPPSIVPLFQWLSHPHFMTFSFHKAILVTFPETGTIRFSWPDEKRTMWTTRKESIFKERQGFSFSMDESSGRILVWNNQSSSYFIVEWVGPLVATGEEREESAEAPASNLEGIEQTTYLNV</sequence>
<dbReference type="Gene3D" id="1.20.1280.50">
    <property type="match status" value="1"/>
</dbReference>
<keyword evidence="3" id="KW-1185">Reference proteome</keyword>
<organism evidence="2 3">
    <name type="scientific">Cyclocybe aegerita</name>
    <name type="common">Black poplar mushroom</name>
    <name type="synonym">Agrocybe aegerita</name>
    <dbReference type="NCBI Taxonomy" id="1973307"/>
    <lineage>
        <taxon>Eukaryota</taxon>
        <taxon>Fungi</taxon>
        <taxon>Dikarya</taxon>
        <taxon>Basidiomycota</taxon>
        <taxon>Agaricomycotina</taxon>
        <taxon>Agaricomycetes</taxon>
        <taxon>Agaricomycetidae</taxon>
        <taxon>Agaricales</taxon>
        <taxon>Agaricineae</taxon>
        <taxon>Bolbitiaceae</taxon>
        <taxon>Cyclocybe</taxon>
    </lineage>
</organism>
<dbReference type="AlphaFoldDB" id="A0A8S0WC32"/>
<evidence type="ECO:0000313" key="3">
    <source>
        <dbReference type="Proteomes" id="UP000467700"/>
    </source>
</evidence>
<dbReference type="EMBL" id="CACVBS010000090">
    <property type="protein sequence ID" value="CAA7270408.1"/>
    <property type="molecule type" value="Genomic_DNA"/>
</dbReference>
<proteinExistence type="predicted"/>
<dbReference type="Pfam" id="PF12937">
    <property type="entry name" value="F-box-like"/>
    <property type="match status" value="1"/>
</dbReference>
<dbReference type="OrthoDB" id="3068749at2759"/>
<name>A0A8S0WC32_CYCAE</name>